<sequence>MRGNGSEDKNWKRDEEMVSFTKEEKQLITYIKEKTAIANMDNISRTRTYQQYYLRNKEVEWSFLASMVSRNAGWNMTDLEGENYSNILSKGMRQQLFLTYEKANCLIFLDAYPQLLLYEESKKRNRTFFHLLPSFYVSVFMEKEWNRFWRERNKKRLMIALIINEQNKIQKPVIENRYIQSRVLDRLLFKMQERFHLNAVVFPTLEGDLYGFSVTGFENVKKRIELGKKLAWLLFHPKYKELFYDFALHTIPTGSRLDYEQYFKGMKGYRTPQLREVFSIVPPARQDPLDWFHSYTNVENFFIVKEPQEKIDVTTWFLKKQRKIHYIASFISFRKRFNSFVL</sequence>
<evidence type="ECO:0000313" key="1">
    <source>
        <dbReference type="EMBL" id="SCL88753.1"/>
    </source>
</evidence>
<comment type="caution">
    <text evidence="1">The sequence shown here is derived from an EMBL/GenBank/DDBJ whole genome shotgun (WGS) entry which is preliminary data.</text>
</comment>
<reference evidence="1 2" key="1">
    <citation type="submission" date="2016-08" db="EMBL/GenBank/DDBJ databases">
        <authorList>
            <person name="Loux V."/>
            <person name="Rue O."/>
        </authorList>
    </citation>
    <scope>NUCLEOTIDE SEQUENCE [LARGE SCALE GENOMIC DNA]</scope>
    <source>
        <strain evidence="1 2">AFSSA_08CEB44bac</strain>
    </source>
</reference>
<name>A0AAX2CEW1_9BACI</name>
<dbReference type="Proteomes" id="UP000242164">
    <property type="component" value="Unassembled WGS sequence"/>
</dbReference>
<dbReference type="Pfam" id="PF10720">
    <property type="entry name" value="DUF2515"/>
    <property type="match status" value="1"/>
</dbReference>
<dbReference type="EMBL" id="FMIK01000019">
    <property type="protein sequence ID" value="SCL88753.1"/>
    <property type="molecule type" value="Genomic_DNA"/>
</dbReference>
<proteinExistence type="predicted"/>
<dbReference type="InterPro" id="IPR019658">
    <property type="entry name" value="DUF2515"/>
</dbReference>
<organism evidence="1 2">
    <name type="scientific">Bacillus cytotoxicus</name>
    <dbReference type="NCBI Taxonomy" id="580165"/>
    <lineage>
        <taxon>Bacteria</taxon>
        <taxon>Bacillati</taxon>
        <taxon>Bacillota</taxon>
        <taxon>Bacilli</taxon>
        <taxon>Bacillales</taxon>
        <taxon>Bacillaceae</taxon>
        <taxon>Bacillus</taxon>
        <taxon>Bacillus cereus group</taxon>
    </lineage>
</organism>
<accession>A0AAX2CEW1</accession>
<protein>
    <recommendedName>
        <fullName evidence="3">DUF2515 domain-containing protein</fullName>
    </recommendedName>
</protein>
<dbReference type="AlphaFoldDB" id="A0AAX2CEW1"/>
<evidence type="ECO:0000313" key="2">
    <source>
        <dbReference type="Proteomes" id="UP000242164"/>
    </source>
</evidence>
<dbReference type="GeneID" id="33896622"/>
<dbReference type="RefSeq" id="WP_012093763.1">
    <property type="nucleotide sequence ID" value="NZ_CP024109.1"/>
</dbReference>
<gene>
    <name evidence="1" type="ORF">BCB44BAC_01418</name>
</gene>
<evidence type="ECO:0008006" key="3">
    <source>
        <dbReference type="Google" id="ProtNLM"/>
    </source>
</evidence>